<dbReference type="SMART" id="SM00895">
    <property type="entry name" value="FCD"/>
    <property type="match status" value="1"/>
</dbReference>
<keyword evidence="1" id="KW-0805">Transcription regulation</keyword>
<gene>
    <name evidence="5" type="ORF">BKK80_22375</name>
</gene>
<dbReference type="Gene3D" id="1.20.120.530">
    <property type="entry name" value="GntR ligand-binding domain-like"/>
    <property type="match status" value="1"/>
</dbReference>
<feature type="domain" description="HTH gntR-type" evidence="4">
    <location>
        <begin position="1"/>
        <end position="58"/>
    </location>
</feature>
<keyword evidence="2" id="KW-0238">DNA-binding</keyword>
<accession>A0ABM6FFK0</accession>
<evidence type="ECO:0000256" key="1">
    <source>
        <dbReference type="ARBA" id="ARBA00023015"/>
    </source>
</evidence>
<sequence length="211" mass="22723">MVNGLELQRFVPGQRLVETDLAAHFGVGRNSVREALQRLAAEGIVELPRHRSAAIRALSPQDTLDVLDVAERITGLLARSAARGSADADCAAALRQAIDDLADADAAHDSAAFASARRRFYRTLLEMSGNRELRRLFPAIQMPIVYAQHRLGSLQALRLRDYRVIAEAVLAGRAEAADAAGTAHVRNVREAIGVETARAAATSPATRAAKR</sequence>
<keyword evidence="3" id="KW-0804">Transcription</keyword>
<dbReference type="PRINTS" id="PR00035">
    <property type="entry name" value="HTHGNTR"/>
</dbReference>
<name>A0ABM6FFK0_9BURK</name>
<dbReference type="EMBL" id="CP017755">
    <property type="protein sequence ID" value="AOZ10698.1"/>
    <property type="molecule type" value="Genomic_DNA"/>
</dbReference>
<dbReference type="PROSITE" id="PS50949">
    <property type="entry name" value="HTH_GNTR"/>
    <property type="match status" value="1"/>
</dbReference>
<dbReference type="InterPro" id="IPR008920">
    <property type="entry name" value="TF_FadR/GntR_C"/>
</dbReference>
<dbReference type="Pfam" id="PF00392">
    <property type="entry name" value="GntR"/>
    <property type="match status" value="1"/>
</dbReference>
<dbReference type="InterPro" id="IPR036388">
    <property type="entry name" value="WH-like_DNA-bd_sf"/>
</dbReference>
<evidence type="ECO:0000313" key="6">
    <source>
        <dbReference type="Proteomes" id="UP000177515"/>
    </source>
</evidence>
<protein>
    <submittedName>
        <fullName evidence="5">GntR family transcriptional regulator</fullName>
    </submittedName>
</protein>
<dbReference type="Gene3D" id="1.10.10.10">
    <property type="entry name" value="Winged helix-like DNA-binding domain superfamily/Winged helix DNA-binding domain"/>
    <property type="match status" value="1"/>
</dbReference>
<organism evidence="5 6">
    <name type="scientific">Cupriavidus malaysiensis</name>
    <dbReference type="NCBI Taxonomy" id="367825"/>
    <lineage>
        <taxon>Bacteria</taxon>
        <taxon>Pseudomonadati</taxon>
        <taxon>Pseudomonadota</taxon>
        <taxon>Betaproteobacteria</taxon>
        <taxon>Burkholderiales</taxon>
        <taxon>Burkholderiaceae</taxon>
        <taxon>Cupriavidus</taxon>
    </lineage>
</organism>
<dbReference type="PANTHER" id="PTHR43537:SF24">
    <property type="entry name" value="GLUCONATE OPERON TRANSCRIPTIONAL REPRESSOR"/>
    <property type="match status" value="1"/>
</dbReference>
<dbReference type="PANTHER" id="PTHR43537">
    <property type="entry name" value="TRANSCRIPTIONAL REGULATOR, GNTR FAMILY"/>
    <property type="match status" value="1"/>
</dbReference>
<dbReference type="Pfam" id="PF07729">
    <property type="entry name" value="FCD"/>
    <property type="match status" value="1"/>
</dbReference>
<evidence type="ECO:0000313" key="5">
    <source>
        <dbReference type="EMBL" id="AOZ10698.1"/>
    </source>
</evidence>
<proteinExistence type="predicted"/>
<dbReference type="InterPro" id="IPR000524">
    <property type="entry name" value="Tscrpt_reg_HTH_GntR"/>
</dbReference>
<evidence type="ECO:0000259" key="4">
    <source>
        <dbReference type="PROSITE" id="PS50949"/>
    </source>
</evidence>
<evidence type="ECO:0000256" key="2">
    <source>
        <dbReference type="ARBA" id="ARBA00023125"/>
    </source>
</evidence>
<reference evidence="5 6" key="1">
    <citation type="submission" date="2016-10" db="EMBL/GenBank/DDBJ databases">
        <title>Complete genome sequences of three Cupriavidus strains isolated from various Malaysian environments.</title>
        <authorList>
            <person name="Abdullah A.A.-A."/>
            <person name="Shafie N.A.H."/>
            <person name="Lau N.S."/>
        </authorList>
    </citation>
    <scope>NUCLEOTIDE SEQUENCE [LARGE SCALE GENOMIC DNA]</scope>
    <source>
        <strain evidence="5 6">USMAA1020</strain>
    </source>
</reference>
<dbReference type="Proteomes" id="UP000177515">
    <property type="component" value="Chromosome 2"/>
</dbReference>
<dbReference type="InterPro" id="IPR011711">
    <property type="entry name" value="GntR_C"/>
</dbReference>
<dbReference type="SMART" id="SM00345">
    <property type="entry name" value="HTH_GNTR"/>
    <property type="match status" value="1"/>
</dbReference>
<dbReference type="InterPro" id="IPR036390">
    <property type="entry name" value="WH_DNA-bd_sf"/>
</dbReference>
<evidence type="ECO:0000256" key="3">
    <source>
        <dbReference type="ARBA" id="ARBA00023163"/>
    </source>
</evidence>
<keyword evidence="6" id="KW-1185">Reference proteome</keyword>
<dbReference type="SUPFAM" id="SSF48008">
    <property type="entry name" value="GntR ligand-binding domain-like"/>
    <property type="match status" value="1"/>
</dbReference>
<dbReference type="SUPFAM" id="SSF46785">
    <property type="entry name" value="Winged helix' DNA-binding domain"/>
    <property type="match status" value="1"/>
</dbReference>